<dbReference type="Proteomes" id="UP000193498">
    <property type="component" value="Unassembled WGS sequence"/>
</dbReference>
<evidence type="ECO:0000313" key="1">
    <source>
        <dbReference type="EMBL" id="ORY04996.1"/>
    </source>
</evidence>
<dbReference type="Gene3D" id="2.70.50.70">
    <property type="match status" value="1"/>
</dbReference>
<feature type="non-terminal residue" evidence="1">
    <location>
        <position position="1"/>
    </location>
</feature>
<dbReference type="PANTHER" id="PTHR36182:SF1">
    <property type="entry name" value="PROTEIN, PUTATIVE (AFU_ORTHOLOGUE AFUA_6G10930)-RELATED"/>
    <property type="match status" value="1"/>
</dbReference>
<dbReference type="AlphaFoldDB" id="A0A1Y1Z480"/>
<dbReference type="EMBL" id="MCFE01000029">
    <property type="protein sequence ID" value="ORY04996.1"/>
    <property type="molecule type" value="Genomic_DNA"/>
</dbReference>
<name>A0A1Y1Z480_9FUNG</name>
<organism evidence="1 2">
    <name type="scientific">Basidiobolus meristosporus CBS 931.73</name>
    <dbReference type="NCBI Taxonomy" id="1314790"/>
    <lineage>
        <taxon>Eukaryota</taxon>
        <taxon>Fungi</taxon>
        <taxon>Fungi incertae sedis</taxon>
        <taxon>Zoopagomycota</taxon>
        <taxon>Entomophthoromycotina</taxon>
        <taxon>Basidiobolomycetes</taxon>
        <taxon>Basidiobolales</taxon>
        <taxon>Basidiobolaceae</taxon>
        <taxon>Basidiobolus</taxon>
    </lineage>
</organism>
<dbReference type="InParanoid" id="A0A1Y1Z480"/>
<feature type="non-terminal residue" evidence="1">
    <location>
        <position position="175"/>
    </location>
</feature>
<accession>A0A1Y1Z480</accession>
<reference evidence="1 2" key="1">
    <citation type="submission" date="2016-07" db="EMBL/GenBank/DDBJ databases">
        <title>Pervasive Adenine N6-methylation of Active Genes in Fungi.</title>
        <authorList>
            <consortium name="DOE Joint Genome Institute"/>
            <person name="Mondo S.J."/>
            <person name="Dannebaum R.O."/>
            <person name="Kuo R.C."/>
            <person name="Labutti K."/>
            <person name="Haridas S."/>
            <person name="Kuo A."/>
            <person name="Salamov A."/>
            <person name="Ahrendt S.R."/>
            <person name="Lipzen A."/>
            <person name="Sullivan W."/>
            <person name="Andreopoulos W.B."/>
            <person name="Clum A."/>
            <person name="Lindquist E."/>
            <person name="Daum C."/>
            <person name="Ramamoorthy G.K."/>
            <person name="Gryganskyi A."/>
            <person name="Culley D."/>
            <person name="Magnuson J.K."/>
            <person name="James T.Y."/>
            <person name="O'Malley M.A."/>
            <person name="Stajich J.E."/>
            <person name="Spatafora J.W."/>
            <person name="Visel A."/>
            <person name="Grigoriev I.V."/>
        </authorList>
    </citation>
    <scope>NUCLEOTIDE SEQUENCE [LARGE SCALE GENOMIC DNA]</scope>
    <source>
        <strain evidence="1 2">CBS 931.73</strain>
    </source>
</reference>
<dbReference type="PANTHER" id="PTHR36182">
    <property type="entry name" value="PROTEIN, PUTATIVE (AFU_ORTHOLOGUE AFUA_6G10930)-RELATED"/>
    <property type="match status" value="1"/>
</dbReference>
<keyword evidence="2" id="KW-1185">Reference proteome</keyword>
<gene>
    <name evidence="1" type="ORF">K493DRAFT_140138</name>
</gene>
<protein>
    <submittedName>
        <fullName evidence="1">Putative endoglucanase</fullName>
    </submittedName>
</protein>
<evidence type="ECO:0000313" key="2">
    <source>
        <dbReference type="Proteomes" id="UP000193498"/>
    </source>
</evidence>
<dbReference type="STRING" id="1314790.A0A1Y1Z480"/>
<dbReference type="OrthoDB" id="2342176at2759"/>
<proteinExistence type="predicted"/>
<sequence>AQAHMEMKKPLARRSKFNPYLTIDQIDYSLSSPLGTSYPYPCRGAPKGSSVATYNAGDKIQVELFGEATHNGGHCQFAVSYDEGKTFVVLRTIMKTCMLEGLSFDVPIPEGAPSSSNVVFAWTWINRSGNREYYMNCADITIVGKKNNGSIVGPKLLVANLPNSPSIPEFFSNQY</sequence>
<comment type="caution">
    <text evidence="1">The sequence shown here is derived from an EMBL/GenBank/DDBJ whole genome shotgun (WGS) entry which is preliminary data.</text>
</comment>